<evidence type="ECO:0000313" key="2">
    <source>
        <dbReference type="Proteomes" id="UP000265520"/>
    </source>
</evidence>
<dbReference type="AlphaFoldDB" id="A0A392M7I8"/>
<name>A0A392M7I8_9FABA</name>
<gene>
    <name evidence="1" type="ORF">A2U01_0002952</name>
</gene>
<keyword evidence="2" id="KW-1185">Reference proteome</keyword>
<dbReference type="EMBL" id="LXQA010003279">
    <property type="protein sequence ID" value="MCH82154.1"/>
    <property type="molecule type" value="Genomic_DNA"/>
</dbReference>
<protein>
    <submittedName>
        <fullName evidence="1">Uncharacterized protein</fullName>
    </submittedName>
</protein>
<reference evidence="1 2" key="1">
    <citation type="journal article" date="2018" name="Front. Plant Sci.">
        <title>Red Clover (Trifolium pratense) and Zigzag Clover (T. medium) - A Picture of Genomic Similarities and Differences.</title>
        <authorList>
            <person name="Dluhosova J."/>
            <person name="Istvanek J."/>
            <person name="Nedelnik J."/>
            <person name="Repkova J."/>
        </authorList>
    </citation>
    <scope>NUCLEOTIDE SEQUENCE [LARGE SCALE GENOMIC DNA]</scope>
    <source>
        <strain evidence="2">cv. 10/8</strain>
        <tissue evidence="1">Leaf</tissue>
    </source>
</reference>
<sequence>PQASTPLLALPAQQTTCTFNTMVLFDCSASSACTHGCGPMVAALHSLWRGLPSFAAFPIFSTALPRDVNRAGIERRVLYHSLSHHLKYSPSPSPFPASGSILPSSTSLRIPTVSAEIYQP</sequence>
<dbReference type="Proteomes" id="UP000265520">
    <property type="component" value="Unassembled WGS sequence"/>
</dbReference>
<accession>A0A392M7I8</accession>
<feature type="non-terminal residue" evidence="1">
    <location>
        <position position="1"/>
    </location>
</feature>
<evidence type="ECO:0000313" key="1">
    <source>
        <dbReference type="EMBL" id="MCH82154.1"/>
    </source>
</evidence>
<proteinExistence type="predicted"/>
<comment type="caution">
    <text evidence="1">The sequence shown here is derived from an EMBL/GenBank/DDBJ whole genome shotgun (WGS) entry which is preliminary data.</text>
</comment>
<organism evidence="1 2">
    <name type="scientific">Trifolium medium</name>
    <dbReference type="NCBI Taxonomy" id="97028"/>
    <lineage>
        <taxon>Eukaryota</taxon>
        <taxon>Viridiplantae</taxon>
        <taxon>Streptophyta</taxon>
        <taxon>Embryophyta</taxon>
        <taxon>Tracheophyta</taxon>
        <taxon>Spermatophyta</taxon>
        <taxon>Magnoliopsida</taxon>
        <taxon>eudicotyledons</taxon>
        <taxon>Gunneridae</taxon>
        <taxon>Pentapetalae</taxon>
        <taxon>rosids</taxon>
        <taxon>fabids</taxon>
        <taxon>Fabales</taxon>
        <taxon>Fabaceae</taxon>
        <taxon>Papilionoideae</taxon>
        <taxon>50 kb inversion clade</taxon>
        <taxon>NPAAA clade</taxon>
        <taxon>Hologalegina</taxon>
        <taxon>IRL clade</taxon>
        <taxon>Trifolieae</taxon>
        <taxon>Trifolium</taxon>
    </lineage>
</organism>